<feature type="compositionally biased region" description="Polar residues" evidence="1">
    <location>
        <begin position="205"/>
        <end position="216"/>
    </location>
</feature>
<feature type="region of interest" description="Disordered" evidence="1">
    <location>
        <begin position="911"/>
        <end position="935"/>
    </location>
</feature>
<reference evidence="2 3" key="1">
    <citation type="journal article" date="2013" name="BMC Genomics">
        <title>Genomics-driven discovery of the pneumocandin biosynthetic gene cluster in the fungus Glarea lozoyensis.</title>
        <authorList>
            <person name="Chen L."/>
            <person name="Yue Q."/>
            <person name="Zhang X."/>
            <person name="Xiang M."/>
            <person name="Wang C."/>
            <person name="Li S."/>
            <person name="Che Y."/>
            <person name="Ortiz-Lopez F.J."/>
            <person name="Bills G.F."/>
            <person name="Liu X."/>
            <person name="An Z."/>
        </authorList>
    </citation>
    <scope>NUCLEOTIDE SEQUENCE [LARGE SCALE GENOMIC DNA]</scope>
    <source>
        <strain evidence="3">ATCC 20868 / MF5171</strain>
    </source>
</reference>
<feature type="region of interest" description="Disordered" evidence="1">
    <location>
        <begin position="439"/>
        <end position="521"/>
    </location>
</feature>
<dbReference type="EMBL" id="KE145369">
    <property type="protein sequence ID" value="EPE28105.1"/>
    <property type="molecule type" value="Genomic_DNA"/>
</dbReference>
<feature type="compositionally biased region" description="Pro residues" evidence="1">
    <location>
        <begin position="48"/>
        <end position="61"/>
    </location>
</feature>
<feature type="compositionally biased region" description="Low complexity" evidence="1">
    <location>
        <begin position="160"/>
        <end position="173"/>
    </location>
</feature>
<evidence type="ECO:0000256" key="1">
    <source>
        <dbReference type="SAM" id="MobiDB-lite"/>
    </source>
</evidence>
<feature type="region of interest" description="Disordered" evidence="1">
    <location>
        <begin position="356"/>
        <end position="382"/>
    </location>
</feature>
<feature type="compositionally biased region" description="Polar residues" evidence="1">
    <location>
        <begin position="506"/>
        <end position="521"/>
    </location>
</feature>
<dbReference type="Proteomes" id="UP000016922">
    <property type="component" value="Unassembled WGS sequence"/>
</dbReference>
<feature type="compositionally biased region" description="Polar residues" evidence="1">
    <location>
        <begin position="1377"/>
        <end position="1392"/>
    </location>
</feature>
<dbReference type="OrthoDB" id="5244622at2759"/>
<name>S3CR03_GLAL2</name>
<gene>
    <name evidence="2" type="ORF">GLAREA_04896</name>
</gene>
<keyword evidence="3" id="KW-1185">Reference proteome</keyword>
<feature type="region of interest" description="Disordered" evidence="1">
    <location>
        <begin position="117"/>
        <end position="219"/>
    </location>
</feature>
<sequence length="1467" mass="162819">MTIRQPHHIPGCPSFQDLHPDRETQEQPHSQPPMTPKLQISSLASVVTPPPPPSPTQPPTPKAARRRSPITNFVPRKLTFTDQDMKFSAFDHSSPMMAEHSLEPVPHQEYLGQVQLPHQPTQLPSPDPTFTRLPHPDEIEWTTDSSEDERLLLVKPHLTPSEPSSSPKQNSSRPLPPKITSSSRDSITRLKRILTPAPLSLPTPRRNSSLHRNGSLSKPILFSSPVKETKAVLVPATEIPIYHTYPRTKKEKSNASGGVAITSSVEEHSQQKIISQWTGLTDIRKHPSSYRHNTTTSSPSLLTIMSTNNAHHKLIDTSAGYPIPAKSPLRQIKHANATLLNPNILYTKNIEGEVANMRSDTQQNQELDSSTVSTRHEDKPTTIQATNHRSVNATKLVPENIIPGLLNVPQPNPKNPARLGTKNVIEAFFEEDSAAIPIEDPVRKSPATHVEKPSLDGSFKFPKTPERNNDDVERKAEQFSKQNIPIHDFARGSRNSPAKKYASKGQHGNNLPNPRASTVENDVSPTYVPKSPALAKNSPESAKDVPVCVRDVDHPTLPDHHCHHGLPISRFSPKNGGSPSQHVHNTFYGQQYHISNYLTPTKSPPKWNPPNVKHESNAAGHGQNVVGDSGSGGYMADKDEENVQLRINIAVLENDLKHKTQEAEDQAKGMAIFFRALGSRFPALTNALLTPAATQEGMLVKAGETNGGELTIGGDMQAGKKIMKLEMEVDVLRRENRILRGQEREKRLAAELDFDRRVFGTEEYRLITTPKEAVPELHKIQEGNEVINPTTPKEQTQIVVHEEKYQQSVSDYEEYQQEDSLEDSFKDFHQDLTNEYIEEGVFHGGCETTEQLETYIRDLQTWVNNRHRPTKATNVGMFSLEESFDLIDKHYVDENKVAKVVIEDSGKLQVAASPARSLPSEDEKKSYNPLPKELGNGQNARALHRFMNFPAPTVLKTGFDAAQAVTGGDYDSLKDTQAIEGRPPPFFRDKIASGNIWESREEKTSALVTQRLMAGDRDRRVSVDFFKHGIQFVPAQPENKHQETVLIGNLPHNIELRDILNRVRGGKIVSAILLDTKPLTGKMSALVRFVYETSAAQYISYVKENPIYFGEDDTKLQAEIILLPTPSYPLNFGLTNAIFNLSHTRCIAIPYFPQISISFFETSLSSTTFRQCATPPTEMWLDEDRTMHLEFASVSDAGMARGKLYNWAPFRGLEIRSDADPCAGPVEELALEVEARKPLFPRGGFVDGTTFGGQDFEKKVAEDYSLKDIRTTGYGVETKNIDLASSLANILANSSWADEVNDQNATTEIPLLSISDEESTAKPAHPLPLQSNNTNLKPLKGLATSIYAPNPSPLDYSHKLNHSPPRTPAPPKDELNGSKTPFGTDGQTSPLENEISPLQQSMRKLSEEAVVQKKLLRTTPPRKHSPQNTGTSRSGPGGNGMKLGVKERIKLFDQPSAGVNPDELVLD</sequence>
<evidence type="ECO:0008006" key="4">
    <source>
        <dbReference type="Google" id="ProtNLM"/>
    </source>
</evidence>
<proteinExistence type="predicted"/>
<organism evidence="2 3">
    <name type="scientific">Glarea lozoyensis (strain ATCC 20868 / MF5171)</name>
    <dbReference type="NCBI Taxonomy" id="1116229"/>
    <lineage>
        <taxon>Eukaryota</taxon>
        <taxon>Fungi</taxon>
        <taxon>Dikarya</taxon>
        <taxon>Ascomycota</taxon>
        <taxon>Pezizomycotina</taxon>
        <taxon>Leotiomycetes</taxon>
        <taxon>Helotiales</taxon>
        <taxon>Helotiaceae</taxon>
        <taxon>Glarea</taxon>
    </lineage>
</organism>
<feature type="region of interest" description="Disordered" evidence="1">
    <location>
        <begin position="1343"/>
        <end position="1392"/>
    </location>
</feature>
<dbReference type="HOGENOM" id="CLU_250404_0_0_1"/>
<dbReference type="eggNOG" id="ENOG502ST9Y">
    <property type="taxonomic scope" value="Eukaryota"/>
</dbReference>
<evidence type="ECO:0000313" key="2">
    <source>
        <dbReference type="EMBL" id="EPE28105.1"/>
    </source>
</evidence>
<feature type="region of interest" description="Disordered" evidence="1">
    <location>
        <begin position="598"/>
        <end position="636"/>
    </location>
</feature>
<accession>S3CR03</accession>
<protein>
    <recommendedName>
        <fullName evidence="4">RRM domain-containing protein</fullName>
    </recommendedName>
</protein>
<evidence type="ECO:0000313" key="3">
    <source>
        <dbReference type="Proteomes" id="UP000016922"/>
    </source>
</evidence>
<dbReference type="CDD" id="cd12261">
    <property type="entry name" value="RRM1_3_MRN1"/>
    <property type="match status" value="1"/>
</dbReference>
<feature type="region of interest" description="Disordered" evidence="1">
    <location>
        <begin position="1"/>
        <end position="75"/>
    </location>
</feature>
<dbReference type="RefSeq" id="XP_008085464.1">
    <property type="nucleotide sequence ID" value="XM_008087273.1"/>
</dbReference>
<feature type="region of interest" description="Disordered" evidence="1">
    <location>
        <begin position="1415"/>
        <end position="1467"/>
    </location>
</feature>
<feature type="compositionally biased region" description="Basic and acidic residues" evidence="1">
    <location>
        <begin position="463"/>
        <end position="478"/>
    </location>
</feature>
<dbReference type="GeneID" id="19463951"/>
<feature type="compositionally biased region" description="Polar residues" evidence="1">
    <location>
        <begin position="358"/>
        <end position="373"/>
    </location>
</feature>
<dbReference type="KEGG" id="glz:GLAREA_04896"/>
<feature type="compositionally biased region" description="Basic residues" evidence="1">
    <location>
        <begin position="1415"/>
        <end position="1425"/>
    </location>
</feature>